<dbReference type="Pfam" id="PF19979">
    <property type="entry name" value="DUF6415"/>
    <property type="match status" value="1"/>
</dbReference>
<dbReference type="PANTHER" id="PTHR35526:SF3">
    <property type="entry name" value="ANTI-SIGMA-F FACTOR RSBW"/>
    <property type="match status" value="1"/>
</dbReference>
<keyword evidence="1" id="KW-0418">Kinase</keyword>
<dbReference type="PANTHER" id="PTHR35526">
    <property type="entry name" value="ANTI-SIGMA-F FACTOR RSBW-RELATED"/>
    <property type="match status" value="1"/>
</dbReference>
<dbReference type="Gene3D" id="3.30.565.10">
    <property type="entry name" value="Histidine kinase-like ATPase, C-terminal domain"/>
    <property type="match status" value="1"/>
</dbReference>
<accession>A0A919BTV9</accession>
<evidence type="ECO:0000256" key="1">
    <source>
        <dbReference type="ARBA" id="ARBA00022527"/>
    </source>
</evidence>
<dbReference type="InterPro" id="IPR003594">
    <property type="entry name" value="HATPase_dom"/>
</dbReference>
<reference evidence="4" key="2">
    <citation type="submission" date="2020-09" db="EMBL/GenBank/DDBJ databases">
        <authorList>
            <person name="Sun Q."/>
            <person name="Ohkuma M."/>
        </authorList>
    </citation>
    <scope>NUCLEOTIDE SEQUENCE</scope>
    <source>
        <strain evidence="4">JCM 4122</strain>
    </source>
</reference>
<dbReference type="AlphaFoldDB" id="A0A919BTV9"/>
<proteinExistence type="predicted"/>
<evidence type="ECO:0000313" key="4">
    <source>
        <dbReference type="EMBL" id="GHG12785.1"/>
    </source>
</evidence>
<evidence type="ECO:0000256" key="2">
    <source>
        <dbReference type="SAM" id="MobiDB-lite"/>
    </source>
</evidence>
<evidence type="ECO:0000313" key="5">
    <source>
        <dbReference type="Proteomes" id="UP000632849"/>
    </source>
</evidence>
<evidence type="ECO:0000259" key="3">
    <source>
        <dbReference type="Pfam" id="PF13581"/>
    </source>
</evidence>
<gene>
    <name evidence="4" type="ORF">GCM10017667_52970</name>
</gene>
<dbReference type="InterPro" id="IPR050267">
    <property type="entry name" value="Anti-sigma-factor_SerPK"/>
</dbReference>
<comment type="caution">
    <text evidence="4">The sequence shown here is derived from an EMBL/GenBank/DDBJ whole genome shotgun (WGS) entry which is preliminary data.</text>
</comment>
<keyword evidence="1" id="KW-0808">Transferase</keyword>
<dbReference type="SUPFAM" id="SSF55874">
    <property type="entry name" value="ATPase domain of HSP90 chaperone/DNA topoisomerase II/histidine kinase"/>
    <property type="match status" value="1"/>
</dbReference>
<name>A0A919BTV9_STRFL</name>
<dbReference type="EMBL" id="BNBE01000002">
    <property type="protein sequence ID" value="GHG12785.1"/>
    <property type="molecule type" value="Genomic_DNA"/>
</dbReference>
<dbReference type="Pfam" id="PF19462">
    <property type="entry name" value="DUF5999"/>
    <property type="match status" value="1"/>
</dbReference>
<dbReference type="Proteomes" id="UP000632849">
    <property type="component" value="Unassembled WGS sequence"/>
</dbReference>
<organism evidence="4 5">
    <name type="scientific">Streptomyces filamentosus</name>
    <name type="common">Streptomyces roseosporus</name>
    <dbReference type="NCBI Taxonomy" id="67294"/>
    <lineage>
        <taxon>Bacteria</taxon>
        <taxon>Bacillati</taxon>
        <taxon>Actinomycetota</taxon>
        <taxon>Actinomycetes</taxon>
        <taxon>Kitasatosporales</taxon>
        <taxon>Streptomycetaceae</taxon>
        <taxon>Streptomyces</taxon>
    </lineage>
</organism>
<dbReference type="CDD" id="cd16936">
    <property type="entry name" value="HATPase_RsbW-like"/>
    <property type="match status" value="1"/>
</dbReference>
<dbReference type="Pfam" id="PF13581">
    <property type="entry name" value="HATPase_c_2"/>
    <property type="match status" value="1"/>
</dbReference>
<feature type="compositionally biased region" description="Low complexity" evidence="2">
    <location>
        <begin position="159"/>
        <end position="170"/>
    </location>
</feature>
<feature type="domain" description="Histidine kinase/HSP90-like ATPase" evidence="3">
    <location>
        <begin position="56"/>
        <end position="157"/>
    </location>
</feature>
<keyword evidence="1" id="KW-0723">Serine/threonine-protein kinase</keyword>
<dbReference type="InterPro" id="IPR046041">
    <property type="entry name" value="DUF5999"/>
</dbReference>
<dbReference type="RefSeq" id="WP_190043212.1">
    <property type="nucleotide sequence ID" value="NZ_BNBE01000002.1"/>
</dbReference>
<dbReference type="GO" id="GO:0004674">
    <property type="term" value="F:protein serine/threonine kinase activity"/>
    <property type="evidence" value="ECO:0007669"/>
    <property type="project" value="UniProtKB-KW"/>
</dbReference>
<reference evidence="4" key="1">
    <citation type="journal article" date="2014" name="Int. J. Syst. Evol. Microbiol.">
        <title>Complete genome sequence of Corynebacterium casei LMG S-19264T (=DSM 44701T), isolated from a smear-ripened cheese.</title>
        <authorList>
            <consortium name="US DOE Joint Genome Institute (JGI-PGF)"/>
            <person name="Walter F."/>
            <person name="Albersmeier A."/>
            <person name="Kalinowski J."/>
            <person name="Ruckert C."/>
        </authorList>
    </citation>
    <scope>NUCLEOTIDE SEQUENCE</scope>
    <source>
        <strain evidence="4">JCM 4122</strain>
    </source>
</reference>
<feature type="region of interest" description="Disordered" evidence="2">
    <location>
        <begin position="159"/>
        <end position="178"/>
    </location>
</feature>
<dbReference type="InterPro" id="IPR046300">
    <property type="entry name" value="DUF6415"/>
</dbReference>
<keyword evidence="5" id="KW-1185">Reference proteome</keyword>
<sequence length="376" mass="40108">MNVHDSVVDLHLPATATLVARGVQGPDIAEGVMAEVSGCVSLTLREWRPFETVAVVSADPAAVPQARRQLHRLMCSSGLSSVADDLSLGAQELMANAMTHGCRGRAVREFTLKASCQRGRVRVEVQDPSPDLPLRPSASDDCEGGRGLVLVNEVATRWGVQPGPGQGPRQDGVDGTGRCRRGGRVVNLRLSRVTIRRMSAEVAGSSRSVAAPVRETLALVLDENAPVLDGDRDIDDVVLRLRGHLMELGHAMPEPPSPAIEKAFKAARQLADIDVATGHVQARVHLRQLAEAVNLVITELTNAGAMCGHRPECPSAENHDFQAAQVRVRHSEIGCSELCNDVLVFDDTGCLLPSGKVVAPRRPLPLVKTGPKAVTS</sequence>
<dbReference type="InterPro" id="IPR036890">
    <property type="entry name" value="HATPase_C_sf"/>
</dbReference>
<protein>
    <recommendedName>
        <fullName evidence="3">Histidine kinase/HSP90-like ATPase domain-containing protein</fullName>
    </recommendedName>
</protein>